<dbReference type="AlphaFoldDB" id="B3E4V1"/>
<dbReference type="STRING" id="398767.Glov_2321"/>
<protein>
    <submittedName>
        <fullName evidence="2">Uncharacterized protein</fullName>
    </submittedName>
</protein>
<dbReference type="Proteomes" id="UP000002420">
    <property type="component" value="Chromosome"/>
</dbReference>
<sequence length="65" mass="6965">MVDLVGRYHDLFRLTAEYSLLPAHLLAVAHWHGLATCVGCLALAAHVIAAIGHNKGKRHQGAVEA</sequence>
<keyword evidence="3" id="KW-1185">Reference proteome</keyword>
<proteinExistence type="predicted"/>
<dbReference type="HOGENOM" id="CLU_2843614_0_0_7"/>
<feature type="transmembrane region" description="Helical" evidence="1">
    <location>
        <begin position="29"/>
        <end position="51"/>
    </location>
</feature>
<keyword evidence="1" id="KW-1133">Transmembrane helix</keyword>
<evidence type="ECO:0000313" key="2">
    <source>
        <dbReference type="EMBL" id="ACD96037.1"/>
    </source>
</evidence>
<reference evidence="2 3" key="1">
    <citation type="submission" date="2008-05" db="EMBL/GenBank/DDBJ databases">
        <title>Complete sequence of chromosome of Geobacter lovleyi SZ.</title>
        <authorList>
            <consortium name="US DOE Joint Genome Institute"/>
            <person name="Lucas S."/>
            <person name="Copeland A."/>
            <person name="Lapidus A."/>
            <person name="Glavina del Rio T."/>
            <person name="Dalin E."/>
            <person name="Tice H."/>
            <person name="Bruce D."/>
            <person name="Goodwin L."/>
            <person name="Pitluck S."/>
            <person name="Chertkov O."/>
            <person name="Meincke L."/>
            <person name="Brettin T."/>
            <person name="Detter J.C."/>
            <person name="Han C."/>
            <person name="Tapia R."/>
            <person name="Kuske C.R."/>
            <person name="Schmutz J."/>
            <person name="Larimer F."/>
            <person name="Land M."/>
            <person name="Hauser L."/>
            <person name="Kyrpides N."/>
            <person name="Mikhailova N."/>
            <person name="Sung Y."/>
            <person name="Fletcher K.E."/>
            <person name="Ritalahti K.M."/>
            <person name="Loeffler F.E."/>
            <person name="Richardson P."/>
        </authorList>
    </citation>
    <scope>NUCLEOTIDE SEQUENCE [LARGE SCALE GENOMIC DNA]</scope>
    <source>
        <strain evidence="3">ATCC BAA-1151 / DSM 17278 / SZ</strain>
    </source>
</reference>
<gene>
    <name evidence="2" type="ordered locus">Glov_2321</name>
</gene>
<accession>B3E4V1</accession>
<evidence type="ECO:0000313" key="3">
    <source>
        <dbReference type="Proteomes" id="UP000002420"/>
    </source>
</evidence>
<organism evidence="2 3">
    <name type="scientific">Trichlorobacter lovleyi (strain ATCC BAA-1151 / DSM 17278 / SZ)</name>
    <name type="common">Geobacter lovleyi</name>
    <dbReference type="NCBI Taxonomy" id="398767"/>
    <lineage>
        <taxon>Bacteria</taxon>
        <taxon>Pseudomonadati</taxon>
        <taxon>Thermodesulfobacteriota</taxon>
        <taxon>Desulfuromonadia</taxon>
        <taxon>Geobacterales</taxon>
        <taxon>Geobacteraceae</taxon>
        <taxon>Trichlorobacter</taxon>
    </lineage>
</organism>
<dbReference type="KEGG" id="glo:Glov_2321"/>
<name>B3E4V1_TRIL1</name>
<keyword evidence="1" id="KW-0472">Membrane</keyword>
<dbReference type="EMBL" id="CP001089">
    <property type="protein sequence ID" value="ACD96037.1"/>
    <property type="molecule type" value="Genomic_DNA"/>
</dbReference>
<evidence type="ECO:0000256" key="1">
    <source>
        <dbReference type="SAM" id="Phobius"/>
    </source>
</evidence>
<keyword evidence="1" id="KW-0812">Transmembrane</keyword>